<dbReference type="Proteomes" id="UP000823775">
    <property type="component" value="Unassembled WGS sequence"/>
</dbReference>
<protein>
    <submittedName>
        <fullName evidence="1">Uncharacterized protein</fullName>
    </submittedName>
</protein>
<keyword evidence="2" id="KW-1185">Reference proteome</keyword>
<evidence type="ECO:0000313" key="1">
    <source>
        <dbReference type="EMBL" id="MCD7458349.1"/>
    </source>
</evidence>
<name>A0ABS8SIJ4_DATST</name>
<feature type="non-terminal residue" evidence="1">
    <location>
        <position position="64"/>
    </location>
</feature>
<sequence>LSKNALSNLFRSLLRLRQCSMHVIFGLQMPIHSSQDVGLRQKLKEAELSVYTGPAECRSQSVDH</sequence>
<dbReference type="EMBL" id="JACEIK010000515">
    <property type="protein sequence ID" value="MCD7458349.1"/>
    <property type="molecule type" value="Genomic_DNA"/>
</dbReference>
<gene>
    <name evidence="1" type="ORF">HAX54_037983</name>
</gene>
<reference evidence="1 2" key="1">
    <citation type="journal article" date="2021" name="BMC Genomics">
        <title>Datura genome reveals duplications of psychoactive alkaloid biosynthetic genes and high mutation rate following tissue culture.</title>
        <authorList>
            <person name="Rajewski A."/>
            <person name="Carter-House D."/>
            <person name="Stajich J."/>
            <person name="Litt A."/>
        </authorList>
    </citation>
    <scope>NUCLEOTIDE SEQUENCE [LARGE SCALE GENOMIC DNA]</scope>
    <source>
        <strain evidence="1">AR-01</strain>
    </source>
</reference>
<evidence type="ECO:0000313" key="2">
    <source>
        <dbReference type="Proteomes" id="UP000823775"/>
    </source>
</evidence>
<accession>A0ABS8SIJ4</accession>
<organism evidence="1 2">
    <name type="scientific">Datura stramonium</name>
    <name type="common">Jimsonweed</name>
    <name type="synonym">Common thornapple</name>
    <dbReference type="NCBI Taxonomy" id="4076"/>
    <lineage>
        <taxon>Eukaryota</taxon>
        <taxon>Viridiplantae</taxon>
        <taxon>Streptophyta</taxon>
        <taxon>Embryophyta</taxon>
        <taxon>Tracheophyta</taxon>
        <taxon>Spermatophyta</taxon>
        <taxon>Magnoliopsida</taxon>
        <taxon>eudicotyledons</taxon>
        <taxon>Gunneridae</taxon>
        <taxon>Pentapetalae</taxon>
        <taxon>asterids</taxon>
        <taxon>lamiids</taxon>
        <taxon>Solanales</taxon>
        <taxon>Solanaceae</taxon>
        <taxon>Solanoideae</taxon>
        <taxon>Datureae</taxon>
        <taxon>Datura</taxon>
    </lineage>
</organism>
<comment type="caution">
    <text evidence="1">The sequence shown here is derived from an EMBL/GenBank/DDBJ whole genome shotgun (WGS) entry which is preliminary data.</text>
</comment>
<feature type="non-terminal residue" evidence="1">
    <location>
        <position position="1"/>
    </location>
</feature>
<proteinExistence type="predicted"/>